<protein>
    <recommendedName>
        <fullName evidence="2">YdbS-like PH domain-containing protein</fullName>
    </recommendedName>
</protein>
<evidence type="ECO:0000259" key="2">
    <source>
        <dbReference type="Pfam" id="PF03703"/>
    </source>
</evidence>
<dbReference type="KEGG" id="chn:A605_03430"/>
<accession>M1NQB1</accession>
<dbReference type="PATRIC" id="fig|1121362.3.peg.691"/>
<reference evidence="3 4" key="1">
    <citation type="journal article" date="2012" name="Stand. Genomic Sci.">
        <title>Genome sequence of the halotolerant bacterium Corynebacterium halotolerans type strain YIM 70093(T) (= DSM 44683(T)).</title>
        <authorList>
            <person name="Ruckert C."/>
            <person name="Albersmeier A."/>
            <person name="Al-Dilaimi A."/>
            <person name="Niehaus K."/>
            <person name="Szczepanowski R."/>
            <person name="Kalinowski J."/>
        </authorList>
    </citation>
    <scope>NUCLEOTIDE SEQUENCE [LARGE SCALE GENOMIC DNA]</scope>
    <source>
        <strain evidence="3">YIM 70093</strain>
    </source>
</reference>
<feature type="domain" description="YdbS-like PH" evidence="2">
    <location>
        <begin position="69"/>
        <end position="106"/>
    </location>
</feature>
<keyword evidence="4" id="KW-1185">Reference proteome</keyword>
<dbReference type="STRING" id="1121362.A605_03430"/>
<evidence type="ECO:0000256" key="1">
    <source>
        <dbReference type="SAM" id="Phobius"/>
    </source>
</evidence>
<keyword evidence="1" id="KW-1133">Transmembrane helix</keyword>
<proteinExistence type="predicted"/>
<evidence type="ECO:0000313" key="4">
    <source>
        <dbReference type="Proteomes" id="UP000011723"/>
    </source>
</evidence>
<keyword evidence="1" id="KW-0472">Membrane</keyword>
<dbReference type="HOGENOM" id="CLU_115313_0_0_11"/>
<evidence type="ECO:0000313" key="3">
    <source>
        <dbReference type="EMBL" id="AGF71697.1"/>
    </source>
</evidence>
<keyword evidence="1" id="KW-0812">Transmembrane</keyword>
<dbReference type="AlphaFoldDB" id="M1NQB1"/>
<dbReference type="eggNOG" id="COG3428">
    <property type="taxonomic scope" value="Bacteria"/>
</dbReference>
<sequence length="147" mass="16862">MVRADVTSPLRSLTFPVLELILITGLSWILIGWLDRPEAVVDMQLRNGVVVVWFLLALWRFGLPLLRSRRRRFIVTDRRIVVRDGALRSRVDSIPLRDVRAVSRRRRGISLAISGFARPLYFPDVPKTKKVAGLIESSLPPRPGHYR</sequence>
<gene>
    <name evidence="3" type="ORF">A605_03430</name>
</gene>
<name>M1NQB1_9CORY</name>
<dbReference type="InterPro" id="IPR005182">
    <property type="entry name" value="YdbS-like_PH"/>
</dbReference>
<dbReference type="Pfam" id="PF03703">
    <property type="entry name" value="bPH_2"/>
    <property type="match status" value="1"/>
</dbReference>
<organism evidence="3 4">
    <name type="scientific">Corynebacterium halotolerans YIM 70093 = DSM 44683</name>
    <dbReference type="NCBI Taxonomy" id="1121362"/>
    <lineage>
        <taxon>Bacteria</taxon>
        <taxon>Bacillati</taxon>
        <taxon>Actinomycetota</taxon>
        <taxon>Actinomycetes</taxon>
        <taxon>Mycobacteriales</taxon>
        <taxon>Corynebacteriaceae</taxon>
        <taxon>Corynebacterium</taxon>
    </lineage>
</organism>
<dbReference type="EMBL" id="CP003697">
    <property type="protein sequence ID" value="AGF71697.1"/>
    <property type="molecule type" value="Genomic_DNA"/>
</dbReference>
<feature type="transmembrane region" description="Helical" evidence="1">
    <location>
        <begin position="12"/>
        <end position="33"/>
    </location>
</feature>
<feature type="transmembrane region" description="Helical" evidence="1">
    <location>
        <begin position="45"/>
        <end position="63"/>
    </location>
</feature>
<dbReference type="Proteomes" id="UP000011723">
    <property type="component" value="Chromosome"/>
</dbReference>